<dbReference type="EMBL" id="FNXT01000035">
    <property type="protein sequence ID" value="SZX59979.1"/>
    <property type="molecule type" value="Genomic_DNA"/>
</dbReference>
<dbReference type="GO" id="GO:0030896">
    <property type="term" value="C:checkpoint clamp complex"/>
    <property type="evidence" value="ECO:0007669"/>
    <property type="project" value="TreeGrafter"/>
</dbReference>
<organism evidence="7 8">
    <name type="scientific">Tetradesmus obliquus</name>
    <name type="common">Green alga</name>
    <name type="synonym">Acutodesmus obliquus</name>
    <dbReference type="NCBI Taxonomy" id="3088"/>
    <lineage>
        <taxon>Eukaryota</taxon>
        <taxon>Viridiplantae</taxon>
        <taxon>Chlorophyta</taxon>
        <taxon>core chlorophytes</taxon>
        <taxon>Chlorophyceae</taxon>
        <taxon>CS clade</taxon>
        <taxon>Sphaeropleales</taxon>
        <taxon>Scenedesmaceae</taxon>
        <taxon>Tetradesmus</taxon>
    </lineage>
</organism>
<dbReference type="SUPFAM" id="SSF55979">
    <property type="entry name" value="DNA clamp"/>
    <property type="match status" value="1"/>
</dbReference>
<dbReference type="GO" id="GO:0000077">
    <property type="term" value="P:DNA damage checkpoint signaling"/>
    <property type="evidence" value="ECO:0007669"/>
    <property type="project" value="InterPro"/>
</dbReference>
<evidence type="ECO:0000256" key="2">
    <source>
        <dbReference type="ARBA" id="ARBA00010991"/>
    </source>
</evidence>
<dbReference type="InterPro" id="IPR046938">
    <property type="entry name" value="DNA_clamp_sf"/>
</dbReference>
<dbReference type="PRINTS" id="PR01245">
    <property type="entry name" value="RAD1REC1"/>
</dbReference>
<evidence type="ECO:0000256" key="6">
    <source>
        <dbReference type="SAM" id="MobiDB-lite"/>
    </source>
</evidence>
<evidence type="ECO:0000256" key="3">
    <source>
        <dbReference type="ARBA" id="ARBA00022763"/>
    </source>
</evidence>
<keyword evidence="3" id="KW-0227">DNA damage</keyword>
<dbReference type="PANTHER" id="PTHR10870">
    <property type="entry name" value="CELL CYCLE CHECKPOINT PROTEIN RAD1"/>
    <property type="match status" value="1"/>
</dbReference>
<dbReference type="GO" id="GO:0006281">
    <property type="term" value="P:DNA repair"/>
    <property type="evidence" value="ECO:0007669"/>
    <property type="project" value="UniProtKB-KW"/>
</dbReference>
<evidence type="ECO:0000256" key="4">
    <source>
        <dbReference type="ARBA" id="ARBA00023204"/>
    </source>
</evidence>
<evidence type="ECO:0000313" key="8">
    <source>
        <dbReference type="Proteomes" id="UP000256970"/>
    </source>
</evidence>
<comment type="similarity">
    <text evidence="2">Belongs to the rad1 family.</text>
</comment>
<dbReference type="PANTHER" id="PTHR10870:SF0">
    <property type="entry name" value="CELL CYCLE CHECKPOINT PROTEIN RAD1"/>
    <property type="match status" value="1"/>
</dbReference>
<comment type="subcellular location">
    <subcellularLocation>
        <location evidence="1">Nucleus</location>
    </subcellularLocation>
</comment>
<reference evidence="7 8" key="1">
    <citation type="submission" date="2016-10" db="EMBL/GenBank/DDBJ databases">
        <authorList>
            <person name="Cai Z."/>
        </authorList>
    </citation>
    <scope>NUCLEOTIDE SEQUENCE [LARGE SCALE GENOMIC DNA]</scope>
</reference>
<evidence type="ECO:0000256" key="5">
    <source>
        <dbReference type="ARBA" id="ARBA00023242"/>
    </source>
</evidence>
<keyword evidence="8" id="KW-1185">Reference proteome</keyword>
<dbReference type="Proteomes" id="UP000256970">
    <property type="component" value="Unassembled WGS sequence"/>
</dbReference>
<evidence type="ECO:0000256" key="1">
    <source>
        <dbReference type="ARBA" id="ARBA00004123"/>
    </source>
</evidence>
<protein>
    <recommendedName>
        <fullName evidence="9">Proliferating cell nuclear antigen</fullName>
    </recommendedName>
</protein>
<keyword evidence="4" id="KW-0234">DNA repair</keyword>
<keyword evidence="5" id="KW-0539">Nucleus</keyword>
<gene>
    <name evidence="7" type="ORF">BQ4739_LOCUS570</name>
</gene>
<proteinExistence type="inferred from homology"/>
<accession>A0A383V5H7</accession>
<dbReference type="Gene3D" id="3.70.10.10">
    <property type="match status" value="1"/>
</dbReference>
<evidence type="ECO:0000313" key="7">
    <source>
        <dbReference type="EMBL" id="SZX59979.1"/>
    </source>
</evidence>
<sequence>MDIDSNDEQEQEHEEEEQQLPPVHLTLSNIRSLTTLLQAMKISAKQACTVVLAPEGVELHWADDSKSLRSSLQLRSELFSSYECGPPRRVFGVAMLQLVDALAVFASASSAAPLQLHYPGPDGELQLELSDSGDAVDVDGGGAGCVMYARIATQEQDLPSDMTDYWREPASYFLLKGALLKEAVDDLEWPGGSVAIRLSRDPPALSMAAAGTGSLEVHLSAADLSGVQVAEPQVQQRYRYKNMKASMCHIPDGKEVGGPVSTKVSIDANGLLKVTHMVPLAGGRAPGGGSATGQQQASMQPSALSGFAATQAALDSSRLGVVQFVSLPVDEED</sequence>
<name>A0A383V5H7_TETOB</name>
<feature type="compositionally biased region" description="Acidic residues" evidence="6">
    <location>
        <begin position="1"/>
        <end position="18"/>
    </location>
</feature>
<dbReference type="InterPro" id="IPR003021">
    <property type="entry name" value="Rad1_Rec1_Rad17"/>
</dbReference>
<dbReference type="Pfam" id="PF02144">
    <property type="entry name" value="Rad1"/>
    <property type="match status" value="1"/>
</dbReference>
<dbReference type="AlphaFoldDB" id="A0A383V5H7"/>
<dbReference type="STRING" id="3088.A0A383V5H7"/>
<evidence type="ECO:0008006" key="9">
    <source>
        <dbReference type="Google" id="ProtNLM"/>
    </source>
</evidence>
<feature type="region of interest" description="Disordered" evidence="6">
    <location>
        <begin position="1"/>
        <end position="22"/>
    </location>
</feature>